<dbReference type="Proteomes" id="UP000054324">
    <property type="component" value="Unassembled WGS sequence"/>
</dbReference>
<dbReference type="EMBL" id="KL605687">
    <property type="protein sequence ID" value="KER18228.1"/>
    <property type="molecule type" value="Genomic_DNA"/>
</dbReference>
<reference evidence="1 2" key="1">
    <citation type="submission" date="2013-11" db="EMBL/GenBank/DDBJ databases">
        <title>Opisthorchis viverrini - life in the bile duct.</title>
        <authorList>
            <person name="Young N.D."/>
            <person name="Nagarajan N."/>
            <person name="Lin S.J."/>
            <person name="Korhonen P.K."/>
            <person name="Jex A.R."/>
            <person name="Hall R.S."/>
            <person name="Safavi-Hemami H."/>
            <person name="Kaewkong W."/>
            <person name="Bertrand D."/>
            <person name="Gao S."/>
            <person name="Seet Q."/>
            <person name="Wongkham S."/>
            <person name="Teh B.T."/>
            <person name="Wongkham C."/>
            <person name="Intapan P.M."/>
            <person name="Maleewong W."/>
            <person name="Yang X."/>
            <person name="Hu M."/>
            <person name="Wang Z."/>
            <person name="Hofmann A."/>
            <person name="Sternberg P.W."/>
            <person name="Tan P."/>
            <person name="Wang J."/>
            <person name="Gasser R.B."/>
        </authorList>
    </citation>
    <scope>NUCLEOTIDE SEQUENCE [LARGE SCALE GENOMIC DNA]</scope>
</reference>
<dbReference type="RefSeq" id="XP_009178025.1">
    <property type="nucleotide sequence ID" value="XM_009179761.1"/>
</dbReference>
<evidence type="ECO:0000313" key="2">
    <source>
        <dbReference type="Proteomes" id="UP000054324"/>
    </source>
</evidence>
<accession>A0A074YU37</accession>
<gene>
    <name evidence="1" type="ORF">T265_12332</name>
</gene>
<name>A0A074YU37_OPIVI</name>
<protein>
    <submittedName>
        <fullName evidence="1">Uncharacterized protein</fullName>
    </submittedName>
</protein>
<dbReference type="KEGG" id="ovi:T265_12332"/>
<organism evidence="1 2">
    <name type="scientific">Opisthorchis viverrini</name>
    <name type="common">Southeast Asian liver fluke</name>
    <dbReference type="NCBI Taxonomy" id="6198"/>
    <lineage>
        <taxon>Eukaryota</taxon>
        <taxon>Metazoa</taxon>
        <taxon>Spiralia</taxon>
        <taxon>Lophotrochozoa</taxon>
        <taxon>Platyhelminthes</taxon>
        <taxon>Trematoda</taxon>
        <taxon>Digenea</taxon>
        <taxon>Opisthorchiida</taxon>
        <taxon>Opisthorchiata</taxon>
        <taxon>Opisthorchiidae</taxon>
        <taxon>Opisthorchis</taxon>
    </lineage>
</organism>
<dbReference type="CTD" id="20326500"/>
<keyword evidence="2" id="KW-1185">Reference proteome</keyword>
<proteinExistence type="predicted"/>
<dbReference type="AlphaFoldDB" id="A0A074YU37"/>
<evidence type="ECO:0000313" key="1">
    <source>
        <dbReference type="EMBL" id="KER18228.1"/>
    </source>
</evidence>
<sequence length="114" mass="12736">MGNNRPARSSPNLAIKSMTDGALFSQIYLFLSGSDFHSAFLQIAAETDIVTPKVVASLKAMSSKLRNLLIKIRKEERKKSLSRIHISFKRHCIKQDLASGTHPVCVCWGHERKA</sequence>
<dbReference type="GeneID" id="20326500"/>